<name>A0A6M3JYB4_9ZZZZ</name>
<evidence type="ECO:0000259" key="1">
    <source>
        <dbReference type="PROSITE" id="PS50164"/>
    </source>
</evidence>
<keyword evidence="2" id="KW-0255">Endonuclease</keyword>
<accession>A0A6M3JYB4</accession>
<dbReference type="InterPro" id="IPR035901">
    <property type="entry name" value="GIY-YIG_endonuc_sf"/>
</dbReference>
<dbReference type="InterPro" id="IPR000305">
    <property type="entry name" value="GIY-YIG_endonuc"/>
</dbReference>
<dbReference type="SMART" id="SM00465">
    <property type="entry name" value="GIYc"/>
    <property type="match status" value="1"/>
</dbReference>
<feature type="domain" description="GIY-YIG" evidence="1">
    <location>
        <begin position="4"/>
        <end position="90"/>
    </location>
</feature>
<dbReference type="Pfam" id="PF01541">
    <property type="entry name" value="GIY-YIG"/>
    <property type="match status" value="1"/>
</dbReference>
<dbReference type="EMBL" id="MT142042">
    <property type="protein sequence ID" value="QJA73657.1"/>
    <property type="molecule type" value="Genomic_DNA"/>
</dbReference>
<keyword evidence="2" id="KW-0378">Hydrolase</keyword>
<dbReference type="Gene3D" id="3.40.1440.10">
    <property type="entry name" value="GIY-YIG endonuclease"/>
    <property type="match status" value="1"/>
</dbReference>
<dbReference type="AlphaFoldDB" id="A0A6M3JYB4"/>
<protein>
    <submittedName>
        <fullName evidence="2">Putative endonuclease</fullName>
    </submittedName>
</protein>
<evidence type="ECO:0000313" key="2">
    <source>
        <dbReference type="EMBL" id="QJA73657.1"/>
    </source>
</evidence>
<dbReference type="CDD" id="cd10443">
    <property type="entry name" value="GIY-YIG_HE_Tlr8p_PBC-V_like"/>
    <property type="match status" value="1"/>
</dbReference>
<keyword evidence="2" id="KW-0540">Nuclease</keyword>
<organism evidence="2">
    <name type="scientific">viral metagenome</name>
    <dbReference type="NCBI Taxonomy" id="1070528"/>
    <lineage>
        <taxon>unclassified sequences</taxon>
        <taxon>metagenomes</taxon>
        <taxon>organismal metagenomes</taxon>
    </lineage>
</organism>
<dbReference type="NCBIfam" id="TIGR01453">
    <property type="entry name" value="grpIintron_endo"/>
    <property type="match status" value="1"/>
</dbReference>
<gene>
    <name evidence="2" type="ORF">MM415A02284_0013</name>
</gene>
<dbReference type="PROSITE" id="PS50164">
    <property type="entry name" value="GIY_YIG"/>
    <property type="match status" value="1"/>
</dbReference>
<dbReference type="InterPro" id="IPR006350">
    <property type="entry name" value="Intron_endoG1"/>
</dbReference>
<sequence>MDQNEGIVYLVTNKINGKGYVGQTTISAEDRFESHCCSGVGLLNKAIKKYGRKSFSLKILEKTKNLKELNELEIKWMDLLNSFPPNGYNILRGGNPWLSLSEKQKDRTRKAFREMIQEQYTADRILREMWPGKQGKYNRRKTKWKTKPELDKVWFINEEIKRLRIDTEQKHRGWEHEIEKLLEENSMLGGYKNAPNCSGSG</sequence>
<dbReference type="GO" id="GO:0004519">
    <property type="term" value="F:endonuclease activity"/>
    <property type="evidence" value="ECO:0007669"/>
    <property type="project" value="UniProtKB-KW"/>
</dbReference>
<reference evidence="2" key="1">
    <citation type="submission" date="2020-03" db="EMBL/GenBank/DDBJ databases">
        <title>The deep terrestrial virosphere.</title>
        <authorList>
            <person name="Holmfeldt K."/>
            <person name="Nilsson E."/>
            <person name="Simone D."/>
            <person name="Lopez-Fernandez M."/>
            <person name="Wu X."/>
            <person name="de Brujin I."/>
            <person name="Lundin D."/>
            <person name="Andersson A."/>
            <person name="Bertilsson S."/>
            <person name="Dopson M."/>
        </authorList>
    </citation>
    <scope>NUCLEOTIDE SEQUENCE</scope>
    <source>
        <strain evidence="2">MM415A02284</strain>
    </source>
</reference>
<proteinExistence type="predicted"/>
<dbReference type="SUPFAM" id="SSF82771">
    <property type="entry name" value="GIY-YIG endonuclease"/>
    <property type="match status" value="1"/>
</dbReference>